<name>A0A3S0RWK8_9GAMM</name>
<reference evidence="1 2" key="1">
    <citation type="submission" date="2018-12" db="EMBL/GenBank/DDBJ databases">
        <title>Dyella dinghuensis sp. nov. DHOA06 and Dyella choica sp. nov. 4M-K27, isolated from forest soil.</title>
        <authorList>
            <person name="Qiu L.-H."/>
            <person name="Gao Z.-H."/>
        </authorList>
    </citation>
    <scope>NUCLEOTIDE SEQUENCE [LARGE SCALE GENOMIC DNA]</scope>
    <source>
        <strain evidence="1 2">4M-K27</strain>
    </source>
</reference>
<proteinExistence type="predicted"/>
<keyword evidence="2" id="KW-1185">Reference proteome</keyword>
<dbReference type="AlphaFoldDB" id="A0A3S0RWK8"/>
<evidence type="ECO:0000313" key="1">
    <source>
        <dbReference type="EMBL" id="RUL68415.1"/>
    </source>
</evidence>
<protein>
    <submittedName>
        <fullName evidence="1">Uncharacterized protein</fullName>
    </submittedName>
</protein>
<organism evidence="1 2">
    <name type="scientific">Dyella choica</name>
    <dbReference type="NCBI Taxonomy" id="1927959"/>
    <lineage>
        <taxon>Bacteria</taxon>
        <taxon>Pseudomonadati</taxon>
        <taxon>Pseudomonadota</taxon>
        <taxon>Gammaproteobacteria</taxon>
        <taxon>Lysobacterales</taxon>
        <taxon>Rhodanobacteraceae</taxon>
        <taxon>Dyella</taxon>
    </lineage>
</organism>
<comment type="caution">
    <text evidence="1">The sequence shown here is derived from an EMBL/GenBank/DDBJ whole genome shotgun (WGS) entry which is preliminary data.</text>
</comment>
<gene>
    <name evidence="1" type="ORF">EKH80_23505</name>
</gene>
<dbReference type="RefSeq" id="WP_126687234.1">
    <property type="nucleotide sequence ID" value="NZ_RYYV01000051.1"/>
</dbReference>
<dbReference type="Proteomes" id="UP000274358">
    <property type="component" value="Unassembled WGS sequence"/>
</dbReference>
<dbReference type="EMBL" id="RYYV01000051">
    <property type="protein sequence ID" value="RUL68415.1"/>
    <property type="molecule type" value="Genomic_DNA"/>
</dbReference>
<accession>A0A3S0RWK8</accession>
<evidence type="ECO:0000313" key="2">
    <source>
        <dbReference type="Proteomes" id="UP000274358"/>
    </source>
</evidence>
<sequence length="159" mass="18345">MQKPLGHYMRVEVERLKAAMAEADIGITQYEAERRVFLEEQRRMIIEGVDDPERKARIKQHYDIFSEELKTLRETKANSAGAMQKRVNEMAVVATEELKVLARLMSPALREVRKGLGYWLFDMGAFKERTEKTFDMVDNAMKGVQDSVNKLKSSDNKTS</sequence>